<reference evidence="1 2" key="1">
    <citation type="submission" date="2023-07" db="EMBL/GenBank/DDBJ databases">
        <title>Genomic Encyclopedia of Type Strains, Phase IV (KMG-IV): sequencing the most valuable type-strain genomes for metagenomic binning, comparative biology and taxonomic classification.</title>
        <authorList>
            <person name="Goeker M."/>
        </authorList>
    </citation>
    <scope>NUCLEOTIDE SEQUENCE [LARGE SCALE GENOMIC DNA]</scope>
    <source>
        <strain evidence="1 2">DSM 16784</strain>
    </source>
</reference>
<comment type="caution">
    <text evidence="1">The sequence shown here is derived from an EMBL/GenBank/DDBJ whole genome shotgun (WGS) entry which is preliminary data.</text>
</comment>
<evidence type="ECO:0000313" key="1">
    <source>
        <dbReference type="EMBL" id="MDQ0360614.1"/>
    </source>
</evidence>
<dbReference type="EMBL" id="JAUSUR010000002">
    <property type="protein sequence ID" value="MDQ0360614.1"/>
    <property type="molecule type" value="Genomic_DNA"/>
</dbReference>
<evidence type="ECO:0000313" key="2">
    <source>
        <dbReference type="Proteomes" id="UP001230220"/>
    </source>
</evidence>
<proteinExistence type="predicted"/>
<protein>
    <submittedName>
        <fullName evidence="1">Uncharacterized protein</fullName>
    </submittedName>
</protein>
<accession>A0ABU0E152</accession>
<dbReference type="Proteomes" id="UP001230220">
    <property type="component" value="Unassembled WGS sequence"/>
</dbReference>
<gene>
    <name evidence="1" type="ORF">J2S15_001359</name>
</gene>
<name>A0ABU0E152_9FIRM</name>
<keyword evidence="2" id="KW-1185">Reference proteome</keyword>
<organism evidence="1 2">
    <name type="scientific">Breznakia pachnodae</name>
    <dbReference type="NCBI Taxonomy" id="265178"/>
    <lineage>
        <taxon>Bacteria</taxon>
        <taxon>Bacillati</taxon>
        <taxon>Bacillota</taxon>
        <taxon>Erysipelotrichia</taxon>
        <taxon>Erysipelotrichales</taxon>
        <taxon>Erysipelotrichaceae</taxon>
        <taxon>Breznakia</taxon>
    </lineage>
</organism>
<sequence length="152" mass="17800">MKVKYYYSNQITEGELIYRKYEYSFDFLSNKYGTFVYLIHYLQISVDVINNKFVSVWGLHPDRVWEKTSLKVPDFKNGVIECEGDFIEGIGCTLEECNDWLTYFDKNSGWVCVGDKDTLEDAIMFAENIGVVIVDNELVSLWMKPKMILENK</sequence>
<dbReference type="RefSeq" id="WP_307406659.1">
    <property type="nucleotide sequence ID" value="NZ_JAUSUR010000002.1"/>
</dbReference>